<dbReference type="Proteomes" id="UP000780875">
    <property type="component" value="Unassembled WGS sequence"/>
</dbReference>
<reference evidence="6 7" key="1">
    <citation type="submission" date="2021-09" db="EMBL/GenBank/DDBJ databases">
        <title>Whole genome sequence of Nocardioides sp. GBK3QG-3.</title>
        <authorList>
            <person name="Tuo L."/>
        </authorList>
    </citation>
    <scope>NUCLEOTIDE SEQUENCE [LARGE SCALE GENOMIC DNA]</scope>
    <source>
        <strain evidence="6 7">GBK3QG-3</strain>
    </source>
</reference>
<dbReference type="SUPFAM" id="SSF102215">
    <property type="entry name" value="Creatininase"/>
    <property type="match status" value="1"/>
</dbReference>
<evidence type="ECO:0000256" key="5">
    <source>
        <dbReference type="ARBA" id="ARBA00024029"/>
    </source>
</evidence>
<dbReference type="RefSeq" id="WP_224122816.1">
    <property type="nucleotide sequence ID" value="NZ_JAIQZJ010000004.1"/>
</dbReference>
<dbReference type="PANTHER" id="PTHR35005:SF1">
    <property type="entry name" value="2-AMINO-5-FORMYLAMINO-6-RIBOSYLAMINOPYRIMIDIN-4(3H)-ONE 5'-MONOPHOSPHATE DEFORMYLASE"/>
    <property type="match status" value="1"/>
</dbReference>
<keyword evidence="3" id="KW-0378">Hydrolase</keyword>
<evidence type="ECO:0000256" key="4">
    <source>
        <dbReference type="ARBA" id="ARBA00022833"/>
    </source>
</evidence>
<protein>
    <submittedName>
        <fullName evidence="6">Creatininase family protein</fullName>
    </submittedName>
</protein>
<accession>A0ABS7UBR7</accession>
<name>A0ABS7UBR7_9ACTN</name>
<evidence type="ECO:0000313" key="7">
    <source>
        <dbReference type="Proteomes" id="UP000780875"/>
    </source>
</evidence>
<comment type="cofactor">
    <cofactor evidence="1">
        <name>Zn(2+)</name>
        <dbReference type="ChEBI" id="CHEBI:29105"/>
    </cofactor>
</comment>
<keyword evidence="4" id="KW-0862">Zinc</keyword>
<organism evidence="6 7">
    <name type="scientific">Nocardioides mangrovi</name>
    <dbReference type="NCBI Taxonomy" id="2874580"/>
    <lineage>
        <taxon>Bacteria</taxon>
        <taxon>Bacillati</taxon>
        <taxon>Actinomycetota</taxon>
        <taxon>Actinomycetes</taxon>
        <taxon>Propionibacteriales</taxon>
        <taxon>Nocardioidaceae</taxon>
        <taxon>Nocardioides</taxon>
    </lineage>
</organism>
<comment type="similarity">
    <text evidence="5">Belongs to the creatininase superfamily.</text>
</comment>
<dbReference type="PANTHER" id="PTHR35005">
    <property type="entry name" value="3-DEHYDRO-SCYLLO-INOSOSE HYDROLASE"/>
    <property type="match status" value="1"/>
</dbReference>
<evidence type="ECO:0000256" key="1">
    <source>
        <dbReference type="ARBA" id="ARBA00001947"/>
    </source>
</evidence>
<evidence type="ECO:0000313" key="6">
    <source>
        <dbReference type="EMBL" id="MBZ5738444.1"/>
    </source>
</evidence>
<evidence type="ECO:0000256" key="3">
    <source>
        <dbReference type="ARBA" id="ARBA00022801"/>
    </source>
</evidence>
<sequence length="266" mass="28126">MGDTRKLAELTGPQTLEVLGDDSILVVPIGAIEHHGPHLPLVTDALTAESVATAAVSAAVAAGLDVWQLPTISVGKSDEHHWASGTLWLRAETLLDTLVDLGRSVAATPARKLVFLNGHGGNVAMLGVALREIRRHFGLMTFAMPAMRVPDEGPELGAADEEGIGIHGGWAETSIVLHLRPDLVRTDRLVRNVPAGLGAWEQLGFNGKPVAFGWLSDDFGPLGIVGDATTASADAGKRIFEHSTDEAVAALGEIDRFELPPRTRLS</sequence>
<dbReference type="InterPro" id="IPR024087">
    <property type="entry name" value="Creatininase-like_sf"/>
</dbReference>
<dbReference type="EMBL" id="JAIQZJ010000004">
    <property type="protein sequence ID" value="MBZ5738444.1"/>
    <property type="molecule type" value="Genomic_DNA"/>
</dbReference>
<dbReference type="Gene3D" id="3.40.50.10310">
    <property type="entry name" value="Creatininase"/>
    <property type="match status" value="1"/>
</dbReference>
<evidence type="ECO:0000256" key="2">
    <source>
        <dbReference type="ARBA" id="ARBA00022723"/>
    </source>
</evidence>
<gene>
    <name evidence="6" type="ORF">K8U61_09750</name>
</gene>
<proteinExistence type="inferred from homology"/>
<keyword evidence="7" id="KW-1185">Reference proteome</keyword>
<comment type="caution">
    <text evidence="6">The sequence shown here is derived from an EMBL/GenBank/DDBJ whole genome shotgun (WGS) entry which is preliminary data.</text>
</comment>
<keyword evidence="2" id="KW-0479">Metal-binding</keyword>
<dbReference type="InterPro" id="IPR003785">
    <property type="entry name" value="Creatininase/forma_Hydrolase"/>
</dbReference>
<dbReference type="Pfam" id="PF02633">
    <property type="entry name" value="Creatininase"/>
    <property type="match status" value="1"/>
</dbReference>